<comment type="similarity">
    <text evidence="2">Belongs to the MS4A family.</text>
</comment>
<keyword evidence="4 6" id="KW-1133">Transmembrane helix</keyword>
<sequence>MTEQVVGANNAPGIVAPGNVRVIQPGDSVASESHKQPLGVTTYPTSATVLQCDTGRANLQSPLMVNQNPVGMASLQHPPGVIQYTQGTTNLQTLPGCPQDPPNVIPGPAHMSNQFQWNMSFGSFPVFDPKKFINDEVRTLGFIASGSLSVWAEKDHSPCVVNSSIVMNIVSAVFALTGILILISDLFLSLPVSVKAISGGLLPFALLEFILTCMVSHFGCQAVCYRKFENMTVIPTVFSVNPASATTGPINATTSPVNATISPANATTGPVNTSTGPVYTTTGPVYTTTSHVYTTISPVGATTSPANPVYVSNVLPQPTYRDR</sequence>
<proteinExistence type="inferred from homology"/>
<evidence type="ECO:0000256" key="5">
    <source>
        <dbReference type="ARBA" id="ARBA00023136"/>
    </source>
</evidence>
<protein>
    <submittedName>
        <fullName evidence="7">Membrane-spanning 4-domains subfamily A member 18</fullName>
    </submittedName>
</protein>
<feature type="transmembrane region" description="Helical" evidence="6">
    <location>
        <begin position="165"/>
        <end position="188"/>
    </location>
</feature>
<comment type="subcellular location">
    <subcellularLocation>
        <location evidence="1">Membrane</location>
        <topology evidence="1">Multi-pass membrane protein</topology>
    </subcellularLocation>
</comment>
<evidence type="ECO:0000256" key="1">
    <source>
        <dbReference type="ARBA" id="ARBA00004141"/>
    </source>
</evidence>
<name>A0ABD2FA00_DAUMA</name>
<evidence type="ECO:0000256" key="4">
    <source>
        <dbReference type="ARBA" id="ARBA00022989"/>
    </source>
</evidence>
<dbReference type="EMBL" id="JBFSEQ010000001">
    <property type="protein sequence ID" value="KAL2806008.1"/>
    <property type="molecule type" value="Genomic_DNA"/>
</dbReference>
<dbReference type="Pfam" id="PF04103">
    <property type="entry name" value="CD20"/>
    <property type="match status" value="1"/>
</dbReference>
<dbReference type="Proteomes" id="UP001610411">
    <property type="component" value="Unassembled WGS sequence"/>
</dbReference>
<dbReference type="InterPro" id="IPR007237">
    <property type="entry name" value="CD20-like"/>
</dbReference>
<dbReference type="GO" id="GO:0016020">
    <property type="term" value="C:membrane"/>
    <property type="evidence" value="ECO:0007669"/>
    <property type="project" value="UniProtKB-SubCell"/>
</dbReference>
<feature type="transmembrane region" description="Helical" evidence="6">
    <location>
        <begin position="200"/>
        <end position="219"/>
    </location>
</feature>
<evidence type="ECO:0000256" key="6">
    <source>
        <dbReference type="SAM" id="Phobius"/>
    </source>
</evidence>
<gene>
    <name evidence="7" type="ORF">WCI35_002631</name>
</gene>
<evidence type="ECO:0000313" key="8">
    <source>
        <dbReference type="Proteomes" id="UP001610411"/>
    </source>
</evidence>
<comment type="caution">
    <text evidence="7">The sequence shown here is derived from an EMBL/GenBank/DDBJ whole genome shotgun (WGS) entry which is preliminary data.</text>
</comment>
<keyword evidence="5 6" id="KW-0472">Membrane</keyword>
<dbReference type="AlphaFoldDB" id="A0ABD2FA00"/>
<accession>A0ABD2FA00</accession>
<evidence type="ECO:0000313" key="7">
    <source>
        <dbReference type="EMBL" id="KAL2806008.1"/>
    </source>
</evidence>
<organism evidence="7 8">
    <name type="scientific">Daubentonia madagascariensis</name>
    <name type="common">Aye-aye</name>
    <name type="synonym">Sciurus madagascariensis</name>
    <dbReference type="NCBI Taxonomy" id="31869"/>
    <lineage>
        <taxon>Eukaryota</taxon>
        <taxon>Metazoa</taxon>
        <taxon>Chordata</taxon>
        <taxon>Craniata</taxon>
        <taxon>Vertebrata</taxon>
        <taxon>Euteleostomi</taxon>
        <taxon>Mammalia</taxon>
        <taxon>Eutheria</taxon>
        <taxon>Euarchontoglires</taxon>
        <taxon>Primates</taxon>
        <taxon>Strepsirrhini</taxon>
        <taxon>Chiromyiformes</taxon>
        <taxon>Daubentoniidae</taxon>
        <taxon>Daubentonia</taxon>
    </lineage>
</organism>
<dbReference type="PANTHER" id="PTHR23320">
    <property type="entry name" value="MEMBRANE-SPANNING 4-DOMAINS SUBFAMILY A MS4A -RELATED"/>
    <property type="match status" value="1"/>
</dbReference>
<dbReference type="InterPro" id="IPR030417">
    <property type="entry name" value="MS4A"/>
</dbReference>
<keyword evidence="3 6" id="KW-0812">Transmembrane</keyword>
<evidence type="ECO:0000256" key="3">
    <source>
        <dbReference type="ARBA" id="ARBA00022692"/>
    </source>
</evidence>
<dbReference type="PANTHER" id="PTHR23320:SF37">
    <property type="entry name" value="MEMBRANE-SPANNING 4-DOMAINS SUBFAMILY A MEMBER 18"/>
    <property type="match status" value="1"/>
</dbReference>
<reference evidence="7 8" key="1">
    <citation type="journal article" date="2024" name="G3 (Bethesda)">
        <title>A hybrid genome assembly of the endangered aye-aye (Daubentonia madagascariensis).</title>
        <authorList>
            <person name="Versoza C.J."/>
            <person name="Pfeifer S.P."/>
        </authorList>
    </citation>
    <scope>NUCLEOTIDE SEQUENCE [LARGE SCALE GENOMIC DNA]</scope>
    <source>
        <strain evidence="7">6821</strain>
    </source>
</reference>
<evidence type="ECO:0000256" key="2">
    <source>
        <dbReference type="ARBA" id="ARBA00009565"/>
    </source>
</evidence>
<feature type="non-terminal residue" evidence="7">
    <location>
        <position position="323"/>
    </location>
</feature>
<keyword evidence="8" id="KW-1185">Reference proteome</keyword>